<comment type="caution">
    <text evidence="2">The sequence shown here is derived from an EMBL/GenBank/DDBJ whole genome shotgun (WGS) entry which is preliminary data.</text>
</comment>
<dbReference type="EMBL" id="MVBO01000005">
    <property type="protein sequence ID" value="OZJ06232.1"/>
    <property type="molecule type" value="Genomic_DNA"/>
</dbReference>
<feature type="compositionally biased region" description="Basic and acidic residues" evidence="1">
    <location>
        <begin position="108"/>
        <end position="117"/>
    </location>
</feature>
<proteinExistence type="predicted"/>
<evidence type="ECO:0000313" key="2">
    <source>
        <dbReference type="EMBL" id="OZJ06232.1"/>
    </source>
</evidence>
<sequence>MSAYQQGQATAAIEGQPTSYASAAPEQTNPWSQDDAPVAASGGVTQKSATANDADLVGQEVQASAGGASSLNYNRQTGEGFATEMDRHAIHAAKAQNLIPQDADEEEMLHGRNKTDKNAQAFEEALEKPDLMAAGDHPDQENL</sequence>
<evidence type="ECO:0000256" key="1">
    <source>
        <dbReference type="SAM" id="MobiDB-lite"/>
    </source>
</evidence>
<feature type="region of interest" description="Disordered" evidence="1">
    <location>
        <begin position="1"/>
        <end position="82"/>
    </location>
</feature>
<dbReference type="AlphaFoldDB" id="A0A261Y6K2"/>
<dbReference type="Proteomes" id="UP000242875">
    <property type="component" value="Unassembled WGS sequence"/>
</dbReference>
<feature type="compositionally biased region" description="Basic and acidic residues" evidence="1">
    <location>
        <begin position="125"/>
        <end position="143"/>
    </location>
</feature>
<gene>
    <name evidence="2" type="ORF">BZG36_00804</name>
</gene>
<accession>A0A261Y6K2</accession>
<protein>
    <submittedName>
        <fullName evidence="2">Uncharacterized protein</fullName>
    </submittedName>
</protein>
<name>A0A261Y6K2_9FUNG</name>
<dbReference type="OrthoDB" id="2338641at2759"/>
<feature type="compositionally biased region" description="Polar residues" evidence="1">
    <location>
        <begin position="16"/>
        <end position="32"/>
    </location>
</feature>
<evidence type="ECO:0000313" key="3">
    <source>
        <dbReference type="Proteomes" id="UP000242875"/>
    </source>
</evidence>
<feature type="region of interest" description="Disordered" evidence="1">
    <location>
        <begin position="108"/>
        <end position="143"/>
    </location>
</feature>
<feature type="compositionally biased region" description="Polar residues" evidence="1">
    <location>
        <begin position="67"/>
        <end position="77"/>
    </location>
</feature>
<reference evidence="2 3" key="1">
    <citation type="journal article" date="2017" name="Mycologia">
        <title>Bifiguratus adelaidae, gen. et sp. nov., a new member of Mucoromycotina in endophytic and soil-dwelling habitats.</title>
        <authorList>
            <person name="Torres-Cruz T.J."/>
            <person name="Billingsley Tobias T.L."/>
            <person name="Almatruk M."/>
            <person name="Hesse C."/>
            <person name="Kuske C.R."/>
            <person name="Desiro A."/>
            <person name="Benucci G.M."/>
            <person name="Bonito G."/>
            <person name="Stajich J.E."/>
            <person name="Dunlap C."/>
            <person name="Arnold A.E."/>
            <person name="Porras-Alfaro A."/>
        </authorList>
    </citation>
    <scope>NUCLEOTIDE SEQUENCE [LARGE SCALE GENOMIC DNA]</scope>
    <source>
        <strain evidence="2 3">AZ0501</strain>
    </source>
</reference>
<keyword evidence="3" id="KW-1185">Reference proteome</keyword>
<organism evidence="2 3">
    <name type="scientific">Bifiguratus adelaidae</name>
    <dbReference type="NCBI Taxonomy" id="1938954"/>
    <lineage>
        <taxon>Eukaryota</taxon>
        <taxon>Fungi</taxon>
        <taxon>Fungi incertae sedis</taxon>
        <taxon>Mucoromycota</taxon>
        <taxon>Mucoromycotina</taxon>
        <taxon>Endogonomycetes</taxon>
        <taxon>Endogonales</taxon>
        <taxon>Endogonales incertae sedis</taxon>
        <taxon>Bifiguratus</taxon>
    </lineage>
</organism>